<sequence>MMCRLFPHSLTGMRTARILVGVAAVAALATGCNPEQADTESTDSASAPATPAAGESAAAPAEALAVPVTGPQDGVAKSTSDMADPSGKPPSGADFATQIRYALRTDALHKALVEAETSADCPDGITQQANAVSKCTVTYGAAKIPYTVTIGANYKEGSFITPYRAEPQGVLLIAKRVQNEFWNTFGKTADELSCDEMPEAQTVKDGDETEFHCQAKGLGGDPSQVTLFKVVVKTYGPSFVRQDS</sequence>
<feature type="signal peptide" evidence="2">
    <location>
        <begin position="1"/>
        <end position="37"/>
    </location>
</feature>
<dbReference type="EMBL" id="WEGJ01000004">
    <property type="protein sequence ID" value="MQY11869.1"/>
    <property type="molecule type" value="Genomic_DNA"/>
</dbReference>
<keyword evidence="2" id="KW-0732">Signal</keyword>
<name>A0A7K0CEH0_9ACTN</name>
<organism evidence="3 4">
    <name type="scientific">Streptomyces smaragdinus</name>
    <dbReference type="NCBI Taxonomy" id="2585196"/>
    <lineage>
        <taxon>Bacteria</taxon>
        <taxon>Bacillati</taxon>
        <taxon>Actinomycetota</taxon>
        <taxon>Actinomycetes</taxon>
        <taxon>Kitasatosporales</taxon>
        <taxon>Streptomycetaceae</taxon>
        <taxon>Streptomyces</taxon>
    </lineage>
</organism>
<protein>
    <recommendedName>
        <fullName evidence="5">Lipoprotein</fullName>
    </recommendedName>
</protein>
<feature type="region of interest" description="Disordered" evidence="1">
    <location>
        <begin position="34"/>
        <end position="91"/>
    </location>
</feature>
<feature type="chain" id="PRO_5029462324" description="Lipoprotein" evidence="2">
    <location>
        <begin position="38"/>
        <end position="244"/>
    </location>
</feature>
<evidence type="ECO:0000256" key="1">
    <source>
        <dbReference type="SAM" id="MobiDB-lite"/>
    </source>
</evidence>
<dbReference type="PROSITE" id="PS51257">
    <property type="entry name" value="PROKAR_LIPOPROTEIN"/>
    <property type="match status" value="1"/>
</dbReference>
<evidence type="ECO:0000313" key="4">
    <source>
        <dbReference type="Proteomes" id="UP000466345"/>
    </source>
</evidence>
<evidence type="ECO:0008006" key="5">
    <source>
        <dbReference type="Google" id="ProtNLM"/>
    </source>
</evidence>
<dbReference type="Proteomes" id="UP000466345">
    <property type="component" value="Unassembled WGS sequence"/>
</dbReference>
<evidence type="ECO:0000313" key="3">
    <source>
        <dbReference type="EMBL" id="MQY11869.1"/>
    </source>
</evidence>
<accession>A0A7K0CEH0</accession>
<comment type="caution">
    <text evidence="3">The sequence shown here is derived from an EMBL/GenBank/DDBJ whole genome shotgun (WGS) entry which is preliminary data.</text>
</comment>
<feature type="compositionally biased region" description="Low complexity" evidence="1">
    <location>
        <begin position="42"/>
        <end position="63"/>
    </location>
</feature>
<reference evidence="3 4" key="1">
    <citation type="submission" date="2019-10" db="EMBL/GenBank/DDBJ databases">
        <title>Streptomyces smaragdinus sp. nov. and Streptomyces fabii sp. nov., isolated from the gut of fungus growing-termite Macrotermes natalensis.</title>
        <authorList>
            <person name="Schwitalla J."/>
            <person name="Benndorf R."/>
            <person name="Martin K."/>
            <person name="De Beer W."/>
            <person name="Kaster A.-K."/>
            <person name="Vollmers J."/>
            <person name="Poulsen M."/>
            <person name="Beemelmanns C."/>
        </authorList>
    </citation>
    <scope>NUCLEOTIDE SEQUENCE [LARGE SCALE GENOMIC DNA]</scope>
    <source>
        <strain evidence="3 4">RB5</strain>
    </source>
</reference>
<dbReference type="AlphaFoldDB" id="A0A7K0CEH0"/>
<evidence type="ECO:0000256" key="2">
    <source>
        <dbReference type="SAM" id="SignalP"/>
    </source>
</evidence>
<gene>
    <name evidence="3" type="ORF">SRB5_19880</name>
</gene>
<proteinExistence type="predicted"/>
<keyword evidence="4" id="KW-1185">Reference proteome</keyword>